<evidence type="ECO:0000256" key="5">
    <source>
        <dbReference type="SAM" id="Phobius"/>
    </source>
</evidence>
<name>A0A4U1CZL5_9SPHI</name>
<evidence type="ECO:0000259" key="7">
    <source>
        <dbReference type="Pfam" id="PF08281"/>
    </source>
</evidence>
<keyword evidence="2" id="KW-0805">Transcription regulation</keyword>
<dbReference type="PANTHER" id="PTHR43133:SF46">
    <property type="entry name" value="RNA POLYMERASE SIGMA-70 FACTOR ECF SUBFAMILY"/>
    <property type="match status" value="1"/>
</dbReference>
<evidence type="ECO:0000256" key="2">
    <source>
        <dbReference type="ARBA" id="ARBA00023015"/>
    </source>
</evidence>
<dbReference type="InterPro" id="IPR036388">
    <property type="entry name" value="WH-like_DNA-bd_sf"/>
</dbReference>
<evidence type="ECO:0000313" key="9">
    <source>
        <dbReference type="Proteomes" id="UP000309488"/>
    </source>
</evidence>
<proteinExistence type="inferred from homology"/>
<dbReference type="GO" id="GO:0003677">
    <property type="term" value="F:DNA binding"/>
    <property type="evidence" value="ECO:0007669"/>
    <property type="project" value="InterPro"/>
</dbReference>
<dbReference type="CDD" id="cd06171">
    <property type="entry name" value="Sigma70_r4"/>
    <property type="match status" value="1"/>
</dbReference>
<dbReference type="EMBL" id="SWBR01000001">
    <property type="protein sequence ID" value="TKC13309.1"/>
    <property type="molecule type" value="Genomic_DNA"/>
</dbReference>
<feature type="domain" description="RNA polymerase sigma-70 region 2" evidence="6">
    <location>
        <begin position="12"/>
        <end position="77"/>
    </location>
</feature>
<protein>
    <submittedName>
        <fullName evidence="8">RNA polymerase sigma-70 factor</fullName>
    </submittedName>
</protein>
<evidence type="ECO:0000259" key="6">
    <source>
        <dbReference type="Pfam" id="PF04542"/>
    </source>
</evidence>
<organism evidence="8 9">
    <name type="scientific">Pedobacter polaris</name>
    <dbReference type="NCBI Taxonomy" id="2571273"/>
    <lineage>
        <taxon>Bacteria</taxon>
        <taxon>Pseudomonadati</taxon>
        <taxon>Bacteroidota</taxon>
        <taxon>Sphingobacteriia</taxon>
        <taxon>Sphingobacteriales</taxon>
        <taxon>Sphingobacteriaceae</taxon>
        <taxon>Pedobacter</taxon>
    </lineage>
</organism>
<dbReference type="GO" id="GO:0016987">
    <property type="term" value="F:sigma factor activity"/>
    <property type="evidence" value="ECO:0007669"/>
    <property type="project" value="UniProtKB-KW"/>
</dbReference>
<dbReference type="InterPro" id="IPR039425">
    <property type="entry name" value="RNA_pol_sigma-70-like"/>
</dbReference>
<keyword evidence="5" id="KW-1133">Transmembrane helix</keyword>
<keyword evidence="5" id="KW-0472">Membrane</keyword>
<dbReference type="InterPro" id="IPR014284">
    <property type="entry name" value="RNA_pol_sigma-70_dom"/>
</dbReference>
<accession>A0A4U1CZL5</accession>
<dbReference type="Proteomes" id="UP000309488">
    <property type="component" value="Unassembled WGS sequence"/>
</dbReference>
<dbReference type="InterPro" id="IPR007627">
    <property type="entry name" value="RNA_pol_sigma70_r2"/>
</dbReference>
<dbReference type="Gene3D" id="1.10.10.10">
    <property type="entry name" value="Winged helix-like DNA-binding domain superfamily/Winged helix DNA-binding domain"/>
    <property type="match status" value="1"/>
</dbReference>
<dbReference type="Gene3D" id="1.10.1740.10">
    <property type="match status" value="1"/>
</dbReference>
<dbReference type="SUPFAM" id="SSF88659">
    <property type="entry name" value="Sigma3 and sigma4 domains of RNA polymerase sigma factors"/>
    <property type="match status" value="1"/>
</dbReference>
<dbReference type="OrthoDB" id="1100095at2"/>
<comment type="caution">
    <text evidence="8">The sequence shown here is derived from an EMBL/GenBank/DDBJ whole genome shotgun (WGS) entry which is preliminary data.</text>
</comment>
<dbReference type="Pfam" id="PF04542">
    <property type="entry name" value="Sigma70_r2"/>
    <property type="match status" value="1"/>
</dbReference>
<gene>
    <name evidence="8" type="ORF">FA048_06120</name>
</gene>
<evidence type="ECO:0000256" key="1">
    <source>
        <dbReference type="ARBA" id="ARBA00010641"/>
    </source>
</evidence>
<evidence type="ECO:0000256" key="3">
    <source>
        <dbReference type="ARBA" id="ARBA00023082"/>
    </source>
</evidence>
<keyword evidence="9" id="KW-1185">Reference proteome</keyword>
<dbReference type="GO" id="GO:0006352">
    <property type="term" value="P:DNA-templated transcription initiation"/>
    <property type="evidence" value="ECO:0007669"/>
    <property type="project" value="InterPro"/>
</dbReference>
<feature type="domain" description="RNA polymerase sigma factor 70 region 4 type 2" evidence="7">
    <location>
        <begin position="114"/>
        <end position="160"/>
    </location>
</feature>
<dbReference type="Pfam" id="PF08281">
    <property type="entry name" value="Sigma70_r4_2"/>
    <property type="match status" value="1"/>
</dbReference>
<keyword evidence="5" id="KW-0812">Transmembrane</keyword>
<dbReference type="NCBIfam" id="TIGR02985">
    <property type="entry name" value="Sig70_bacteroi1"/>
    <property type="match status" value="1"/>
</dbReference>
<dbReference type="NCBIfam" id="TIGR02937">
    <property type="entry name" value="sigma70-ECF"/>
    <property type="match status" value="1"/>
</dbReference>
<dbReference type="InterPro" id="IPR013325">
    <property type="entry name" value="RNA_pol_sigma_r2"/>
</dbReference>
<dbReference type="InterPro" id="IPR013324">
    <property type="entry name" value="RNA_pol_sigma_r3/r4-like"/>
</dbReference>
<comment type="similarity">
    <text evidence="1">Belongs to the sigma-70 factor family. ECF subfamily.</text>
</comment>
<keyword evidence="3" id="KW-0731">Sigma factor</keyword>
<dbReference type="SUPFAM" id="SSF88946">
    <property type="entry name" value="Sigma2 domain of RNA polymerase sigma factors"/>
    <property type="match status" value="1"/>
</dbReference>
<reference evidence="8 9" key="1">
    <citation type="submission" date="2019-04" db="EMBL/GenBank/DDBJ databases">
        <title>Pedobacter sp. RP-3-22 sp. nov., isolated from Arctic soil.</title>
        <authorList>
            <person name="Dahal R.H."/>
            <person name="Kim D.-U."/>
        </authorList>
    </citation>
    <scope>NUCLEOTIDE SEQUENCE [LARGE SCALE GENOMIC DNA]</scope>
    <source>
        <strain evidence="8 9">RP-3-22</strain>
    </source>
</reference>
<dbReference type="InterPro" id="IPR013249">
    <property type="entry name" value="RNA_pol_sigma70_r4_t2"/>
</dbReference>
<feature type="transmembrane region" description="Helical" evidence="5">
    <location>
        <begin position="161"/>
        <end position="179"/>
    </location>
</feature>
<sequence length="184" mass="21847">MNTYNDQSFEHLFKAHYKALHAYANMILKDLDLAEEIVQNMFLRFWEKRDLLNVETSIKAYLYKSIYNDSLNYLKHEKVKVKYQDFTKNTTSELSESAAAKIELTELQFNLRIALNELPEQCRTIFQMSRFEELKYREIAEQLGISIKTVENQMGKALKILRLKLVDFLILFLIGMAHYKDFIN</sequence>
<dbReference type="PANTHER" id="PTHR43133">
    <property type="entry name" value="RNA POLYMERASE ECF-TYPE SIGMA FACTO"/>
    <property type="match status" value="1"/>
</dbReference>
<dbReference type="InterPro" id="IPR014327">
    <property type="entry name" value="RNA_pol_sigma70_bacteroid"/>
</dbReference>
<dbReference type="AlphaFoldDB" id="A0A4U1CZL5"/>
<evidence type="ECO:0000256" key="4">
    <source>
        <dbReference type="ARBA" id="ARBA00023163"/>
    </source>
</evidence>
<keyword evidence="4" id="KW-0804">Transcription</keyword>
<evidence type="ECO:0000313" key="8">
    <source>
        <dbReference type="EMBL" id="TKC13309.1"/>
    </source>
</evidence>